<dbReference type="SUPFAM" id="SSF53098">
    <property type="entry name" value="Ribonuclease H-like"/>
    <property type="match status" value="2"/>
</dbReference>
<evidence type="ECO:0000256" key="6">
    <source>
        <dbReference type="ARBA" id="ARBA00022722"/>
    </source>
</evidence>
<dbReference type="InterPro" id="IPR001584">
    <property type="entry name" value="Integrase_cat-core"/>
</dbReference>
<dbReference type="Gene3D" id="3.30.70.270">
    <property type="match status" value="2"/>
</dbReference>
<evidence type="ECO:0000256" key="8">
    <source>
        <dbReference type="ARBA" id="ARBA00022801"/>
    </source>
</evidence>
<keyword evidence="5" id="KW-0548">Nucleotidyltransferase</keyword>
<dbReference type="Gene3D" id="3.30.420.10">
    <property type="entry name" value="Ribonuclease H-like superfamily/Ribonuclease H"/>
    <property type="match status" value="2"/>
</dbReference>
<keyword evidence="4" id="KW-0808">Transferase</keyword>
<evidence type="ECO:0000256" key="10">
    <source>
        <dbReference type="ARBA" id="ARBA00023268"/>
    </source>
</evidence>
<dbReference type="Gene3D" id="2.40.70.10">
    <property type="entry name" value="Acid Proteases"/>
    <property type="match status" value="1"/>
</dbReference>
<dbReference type="InterPro" id="IPR000477">
    <property type="entry name" value="RT_dom"/>
</dbReference>
<dbReference type="Gene3D" id="1.10.340.70">
    <property type="match status" value="1"/>
</dbReference>
<feature type="domain" description="Integrase catalytic" evidence="16">
    <location>
        <begin position="1171"/>
        <end position="1329"/>
    </location>
</feature>
<feature type="compositionally biased region" description="Polar residues" evidence="11">
    <location>
        <begin position="1453"/>
        <end position="1472"/>
    </location>
</feature>
<dbReference type="EC" id="3.1.26.4" evidence="2"/>
<evidence type="ECO:0000256" key="3">
    <source>
        <dbReference type="ARBA" id="ARBA00018735"/>
    </source>
</evidence>
<dbReference type="InterPro" id="IPR043128">
    <property type="entry name" value="Rev_trsase/Diguanyl_cyclase"/>
</dbReference>
<evidence type="ECO:0000256" key="4">
    <source>
        <dbReference type="ARBA" id="ARBA00022679"/>
    </source>
</evidence>
<dbReference type="Pfam" id="PF00429">
    <property type="entry name" value="TLV_coat"/>
    <property type="match status" value="1"/>
</dbReference>
<evidence type="ECO:0000256" key="5">
    <source>
        <dbReference type="ARBA" id="ARBA00022695"/>
    </source>
</evidence>
<keyword evidence="10" id="KW-0511">Multifunctional enzyme</keyword>
<dbReference type="InterPro" id="IPR012337">
    <property type="entry name" value="RNaseH-like_sf"/>
</dbReference>
<keyword evidence="12" id="KW-1133">Transmembrane helix</keyword>
<evidence type="ECO:0000259" key="15">
    <source>
        <dbReference type="PROSITE" id="PS50879"/>
    </source>
</evidence>
<dbReference type="Pfam" id="PF18697">
    <property type="entry name" value="MLVIN_C"/>
    <property type="match status" value="1"/>
</dbReference>
<feature type="transmembrane region" description="Helical" evidence="12">
    <location>
        <begin position="2051"/>
        <end position="2074"/>
    </location>
</feature>
<proteinExistence type="inferred from homology"/>
<sequence length="2151" mass="240994">MPILLSPSTPVNLLGRDALCKLGLKIECTSEGVSVGGPVVRMSLLAQADGEVSRSLSVMRLYWISNFDVCTLDQLWEKWECVINEHNSELRFSYYPVHCTLKVDPLMDDSVESKWQQEVPVQQNYSLSIKDIVVGPEGVGMFVLLADETLVQHFDVPHTVPHIVLATGKGYRVRHVGDMMMRAFLTTWPFISKGCKLISEDGVLLRISEELELRGTPQIVELADKNVNDNERSDFDMEMNIQECPFKNPYCLYSKFPGVGYRCWKTQWHQPLSVLEMRRLQYDQPYSPWKMMLQAEGRTDYKDKLLRQVPDCVWPTDDSDVGLVKSASPVELRVKPGAILPFHRQYPVSPEAAVGLRGIINNLLKAKVIEPVNRPLANSPIFAIQKADKVNWRLLIDIRSLNQVLEDMPNYIASPTSLLTNVPPSAKYFSVCDLVSAFYTVPLAENSKGLCGFKYLDTYYQYTRLPMGLKISPTVFNQVLKEDLKHLSCTSTLLQYVDDLILCSPDAKTCEKDTLMLLQTLAEGGHKVSRKKLQFVETEVTYLGRAISQGQRGIAQDQIKAITQVPKPQTIKQMMTFIGLVGFSSEWIECHEYKIAPLRAMIAAATAGGLHKSLIWTIDGEQAFTLIKMELQRAPALALPNYELPFYLYVAVKKEEGRDAYMTGMLTQAQCKGKAKQALAYYCSKLDDVAQGYPPCYQGVEAVYMAYVKATGITMGWPITIYTAHAISQLVEQGRFCLTPQRQLKYNDLSFCPDVTIKTCDMATNPADRIPLDYEGTPHECVADSLVFSKLRADLESEPLESGLVFFVDGSSHNYDNKTCAGFSVVQLKEEEVFEVVMCIPCKQPCSAQLAELKALTEACLLADSQHATIFTDSAYAHNVCHVHGAQWKQRGFRKSDGSPIQHLDQIQLLLAAMMSPVRLAICKCRAHKKGDDLITRGNALADEIAKDAALKAREFDSPCKRGMMHVLHSTILDGVTESGKSSRKVSCPYLCPYAYTNSCRWCKLSNTPGHFHASEPLCCALCQRGSCPECWAYVCELTSEVSPRLGVQAPLHVLQPKPSLDDVIRLQQIASLVEKSSWEDKGSTRGPDGVWRNHEGFMVAPLTLLGMLISDVHDVGHESKREVLRKIRAMGFWSPCMNDMVDHVLQRCSICHMHNIRKGIPTNPLAGFPVPEGPFKHVVIDYIDMIKTVKRYRYVLVVVCRFSRWVEACESPEQNEATVIKFFTRELIPRFGIPEIISSDNGKAFTAKTWAKIGQALRIKQKFGCVYHPQSQGIVERANGTLKNKIAKICASTSLNWLDALPIALMHMRTQEHRVTHLTPAEMLFGRPMPTPRIRGNGRGPSLDQLKLEIKHYLEQLLNIHAAIRDQAVTHEGRRNATNEMPVRVGDWVYIKAIKRTCLEPRAEGPYEVVQATPTAVRVKGSKTWYHLNLCYRAPSPQDKDRPYSVKKPSVRLSSNGEGHSPDATDSQSSPADGGVGSSGQAGGLDQSVRPLSGPYDSSRYVSVPSDSDTAEGSGNTASVDVDKGSEPTGGHHAPASGADMPSLSQRRDEITTEGTEAGPESGSDRSRAKIRSGTPTWGGDKINCPLVSWVHHSGGAYGRAKRSISRSPDDIYSPFWDNSWYDWAEFTAKTYHPPENCYVCAQARPPMIVIPAPHRHFDAVEYYDQECKKCSPNPTQCRHELPHVRDCLQPLSVSGYECLVGLGTSNFDNVRRTEVRQFAVKRRDLFKSKACEKMSKWPETFPSTIKKYKSGDGFDFDCYLREGKEKVGTFQGRCNITFVIDHPYQLVLPRVSKAESDYRRFQYRYRPYVLPIAMLEHQNVSLADYWWACGPEWGLHNTLPKDWDGLCARVTAMQDSSIVYALETKNASYVSSGNYSTHKNRVARGVKKYEKDPRVYLDAIGQPRGIPAEYKIRSEIAAGFEAIIPMIGIGKLWEVANYLYYNQQRFLNYTVEALESLGEQLDATSRVAMQNRMALDWLLAKDGGVCAMVGPHCCTYIPNNTAANGSFSLAMNRLKSLSVELAENAGRDTKIDQWFDHWIKTIFGPFSAWFVKVAALIGAILLIVSLMFCCLVPCLRTLFVRIAAGQVRSQMVLSGLADEEEEDNDRDEREMPTAPPYVVPDAVLHQVAELPLVVRAQKPQDRGELEWRA</sequence>
<keyword evidence="12" id="KW-0812">Transmembrane</keyword>
<dbReference type="InterPro" id="IPR050951">
    <property type="entry name" value="Retrovirus_Pol_polyprotein"/>
</dbReference>
<accession>A0ABD1JF42</accession>
<dbReference type="PROSITE" id="PS50879">
    <property type="entry name" value="RNASE_H_1"/>
    <property type="match status" value="1"/>
</dbReference>
<feature type="domain" description="Reverse transcriptase" evidence="14">
    <location>
        <begin position="365"/>
        <end position="547"/>
    </location>
</feature>
<dbReference type="SUPFAM" id="SSF56672">
    <property type="entry name" value="DNA/RNA polymerases"/>
    <property type="match status" value="1"/>
</dbReference>
<dbReference type="InterPro" id="IPR043502">
    <property type="entry name" value="DNA/RNA_pol_sf"/>
</dbReference>
<dbReference type="Gene3D" id="1.10.287.210">
    <property type="match status" value="1"/>
</dbReference>
<dbReference type="Pfam" id="PF00078">
    <property type="entry name" value="RVT_1"/>
    <property type="match status" value="1"/>
</dbReference>
<name>A0ABD1JF42_9TELE</name>
<dbReference type="Gene3D" id="2.30.30.850">
    <property type="match status" value="1"/>
</dbReference>
<dbReference type="PROSITE" id="PS50994">
    <property type="entry name" value="INTEGRASE"/>
    <property type="match status" value="1"/>
</dbReference>
<dbReference type="InterPro" id="IPR018154">
    <property type="entry name" value="TLV/ENV_coat_polyprotein"/>
</dbReference>
<organism evidence="17 18">
    <name type="scientific">Coilia grayii</name>
    <name type="common">Gray's grenadier anchovy</name>
    <dbReference type="NCBI Taxonomy" id="363190"/>
    <lineage>
        <taxon>Eukaryota</taxon>
        <taxon>Metazoa</taxon>
        <taxon>Chordata</taxon>
        <taxon>Craniata</taxon>
        <taxon>Vertebrata</taxon>
        <taxon>Euteleostomi</taxon>
        <taxon>Actinopterygii</taxon>
        <taxon>Neopterygii</taxon>
        <taxon>Teleostei</taxon>
        <taxon>Clupei</taxon>
        <taxon>Clupeiformes</taxon>
        <taxon>Clupeoidei</taxon>
        <taxon>Engraulidae</taxon>
        <taxon>Coilinae</taxon>
        <taxon>Coilia</taxon>
    </lineage>
</organism>
<evidence type="ECO:0000256" key="9">
    <source>
        <dbReference type="ARBA" id="ARBA00023172"/>
    </source>
</evidence>
<keyword evidence="7" id="KW-0255">Endonuclease</keyword>
<dbReference type="PANTHER" id="PTHR37984">
    <property type="entry name" value="PROTEIN CBG26694"/>
    <property type="match status" value="1"/>
</dbReference>
<dbReference type="InterPro" id="IPR021109">
    <property type="entry name" value="Peptidase_aspartic_dom_sf"/>
</dbReference>
<dbReference type="GO" id="GO:0006310">
    <property type="term" value="P:DNA recombination"/>
    <property type="evidence" value="ECO:0007669"/>
    <property type="project" value="UniProtKB-KW"/>
</dbReference>
<keyword evidence="9" id="KW-0233">DNA recombination</keyword>
<gene>
    <name evidence="17" type="ORF">ACEWY4_019113</name>
</gene>
<dbReference type="Gene3D" id="3.10.10.10">
    <property type="entry name" value="HIV Type 1 Reverse Transcriptase, subunit A, domain 1"/>
    <property type="match status" value="1"/>
</dbReference>
<dbReference type="Proteomes" id="UP001591681">
    <property type="component" value="Unassembled WGS sequence"/>
</dbReference>
<dbReference type="EMBL" id="JBHFQA010000016">
    <property type="protein sequence ID" value="KAL2085793.1"/>
    <property type="molecule type" value="Genomic_DNA"/>
</dbReference>
<protein>
    <recommendedName>
        <fullName evidence="3">Gag-Pol polyprotein</fullName>
        <ecNumber evidence="2">3.1.26.4</ecNumber>
    </recommendedName>
</protein>
<evidence type="ECO:0000259" key="13">
    <source>
        <dbReference type="PROSITE" id="PS50175"/>
    </source>
</evidence>
<keyword evidence="18" id="KW-1185">Reference proteome</keyword>
<feature type="domain" description="Peptidase A2" evidence="13">
    <location>
        <begin position="1"/>
        <end position="18"/>
    </location>
</feature>
<dbReference type="InterPro" id="IPR041577">
    <property type="entry name" value="RT_RNaseH_2"/>
</dbReference>
<feature type="compositionally biased region" description="Gly residues" evidence="11">
    <location>
        <begin position="1475"/>
        <end position="1484"/>
    </location>
</feature>
<dbReference type="Pfam" id="PF00665">
    <property type="entry name" value="rve"/>
    <property type="match status" value="1"/>
</dbReference>
<keyword evidence="8" id="KW-0378">Hydrolase</keyword>
<feature type="domain" description="RNase H type-1" evidence="15">
    <location>
        <begin position="800"/>
        <end position="951"/>
    </location>
</feature>
<dbReference type="InterPro" id="IPR036397">
    <property type="entry name" value="RNaseH_sf"/>
</dbReference>
<dbReference type="PROSITE" id="PS50878">
    <property type="entry name" value="RT_POL"/>
    <property type="match status" value="1"/>
</dbReference>
<dbReference type="InterPro" id="IPR001995">
    <property type="entry name" value="Peptidase_A2_cat"/>
</dbReference>
<evidence type="ECO:0000259" key="14">
    <source>
        <dbReference type="PROSITE" id="PS50878"/>
    </source>
</evidence>
<comment type="caution">
    <text evidence="17">The sequence shown here is derived from an EMBL/GenBank/DDBJ whole genome shotgun (WGS) entry which is preliminary data.</text>
</comment>
<feature type="region of interest" description="Disordered" evidence="11">
    <location>
        <begin position="2098"/>
        <end position="2117"/>
    </location>
</feature>
<dbReference type="Pfam" id="PF17919">
    <property type="entry name" value="RT_RNaseH_2"/>
    <property type="match status" value="1"/>
</dbReference>
<dbReference type="Gene3D" id="3.10.20.370">
    <property type="match status" value="1"/>
</dbReference>
<dbReference type="SUPFAM" id="SSF58069">
    <property type="entry name" value="Virus ectodomain"/>
    <property type="match status" value="1"/>
</dbReference>
<dbReference type="GO" id="GO:0016779">
    <property type="term" value="F:nucleotidyltransferase activity"/>
    <property type="evidence" value="ECO:0007669"/>
    <property type="project" value="UniProtKB-KW"/>
</dbReference>
<keyword evidence="6" id="KW-0540">Nuclease</keyword>
<dbReference type="GO" id="GO:0004523">
    <property type="term" value="F:RNA-DNA hybrid ribonuclease activity"/>
    <property type="evidence" value="ECO:0007669"/>
    <property type="project" value="UniProtKB-EC"/>
</dbReference>
<evidence type="ECO:0000259" key="16">
    <source>
        <dbReference type="PROSITE" id="PS50994"/>
    </source>
</evidence>
<dbReference type="InterPro" id="IPR002156">
    <property type="entry name" value="RNaseH_domain"/>
</dbReference>
<evidence type="ECO:0000256" key="12">
    <source>
        <dbReference type="SAM" id="Phobius"/>
    </source>
</evidence>
<evidence type="ECO:0000313" key="18">
    <source>
        <dbReference type="Proteomes" id="UP001591681"/>
    </source>
</evidence>
<reference evidence="17 18" key="1">
    <citation type="submission" date="2024-09" db="EMBL/GenBank/DDBJ databases">
        <title>A chromosome-level genome assembly of Gray's grenadier anchovy, Coilia grayii.</title>
        <authorList>
            <person name="Fu Z."/>
        </authorList>
    </citation>
    <scope>NUCLEOTIDE SEQUENCE [LARGE SCALE GENOMIC DNA]</scope>
    <source>
        <strain evidence="17">G4</strain>
        <tissue evidence="17">Muscle</tissue>
    </source>
</reference>
<dbReference type="PROSITE" id="PS50175">
    <property type="entry name" value="ASP_PROT_RETROV"/>
    <property type="match status" value="1"/>
</dbReference>
<evidence type="ECO:0000256" key="1">
    <source>
        <dbReference type="ARBA" id="ARBA00010879"/>
    </source>
</evidence>
<feature type="region of interest" description="Disordered" evidence="11">
    <location>
        <begin position="1437"/>
        <end position="1578"/>
    </location>
</feature>
<feature type="compositionally biased region" description="Polar residues" evidence="11">
    <location>
        <begin position="1506"/>
        <end position="1520"/>
    </location>
</feature>
<comment type="similarity">
    <text evidence="1">Belongs to the beta type-B retroviral polymerase family. HERV class-II K(HML-2) pol subfamily.</text>
</comment>
<evidence type="ECO:0000256" key="7">
    <source>
        <dbReference type="ARBA" id="ARBA00022759"/>
    </source>
</evidence>
<evidence type="ECO:0000256" key="11">
    <source>
        <dbReference type="SAM" id="MobiDB-lite"/>
    </source>
</evidence>
<evidence type="ECO:0000256" key="2">
    <source>
        <dbReference type="ARBA" id="ARBA00012180"/>
    </source>
</evidence>
<dbReference type="InterPro" id="IPR040643">
    <property type="entry name" value="MLVIN_C"/>
</dbReference>
<evidence type="ECO:0000313" key="17">
    <source>
        <dbReference type="EMBL" id="KAL2085793.1"/>
    </source>
</evidence>
<keyword evidence="12" id="KW-0472">Membrane</keyword>
<dbReference type="PANTHER" id="PTHR37984:SF5">
    <property type="entry name" value="PROTEIN NYNRIN-LIKE"/>
    <property type="match status" value="1"/>
</dbReference>
<dbReference type="Pfam" id="PF00075">
    <property type="entry name" value="RNase_H"/>
    <property type="match status" value="1"/>
</dbReference>